<proteinExistence type="inferred from homology"/>
<accession>Q1YUP0</accession>
<keyword evidence="4 7" id="KW-0812">Transmembrane</keyword>
<evidence type="ECO:0000259" key="8">
    <source>
        <dbReference type="Pfam" id="PF00924"/>
    </source>
</evidence>
<dbReference type="Gene3D" id="3.30.70.100">
    <property type="match status" value="1"/>
</dbReference>
<comment type="subunit">
    <text evidence="7">Homoheptamer.</text>
</comment>
<keyword evidence="12" id="KW-1185">Reference proteome</keyword>
<keyword evidence="6 7" id="KW-0472">Membrane</keyword>
<feature type="transmembrane region" description="Helical" evidence="7">
    <location>
        <begin position="85"/>
        <end position="115"/>
    </location>
</feature>
<feature type="domain" description="Mechanosensitive ion channel transmembrane helices 2/3" evidence="10">
    <location>
        <begin position="60"/>
        <end position="100"/>
    </location>
</feature>
<keyword evidence="5 7" id="KW-1133">Transmembrane helix</keyword>
<feature type="domain" description="Mechanosensitive ion channel MscS" evidence="8">
    <location>
        <begin position="102"/>
        <end position="167"/>
    </location>
</feature>
<evidence type="ECO:0000256" key="3">
    <source>
        <dbReference type="ARBA" id="ARBA00022475"/>
    </source>
</evidence>
<evidence type="ECO:0000256" key="5">
    <source>
        <dbReference type="ARBA" id="ARBA00022989"/>
    </source>
</evidence>
<dbReference type="PANTHER" id="PTHR30221">
    <property type="entry name" value="SMALL-CONDUCTANCE MECHANOSENSITIVE CHANNEL"/>
    <property type="match status" value="1"/>
</dbReference>
<dbReference type="STRING" id="314287.GB2207_09416"/>
<dbReference type="SUPFAM" id="SSF50182">
    <property type="entry name" value="Sm-like ribonucleoproteins"/>
    <property type="match status" value="1"/>
</dbReference>
<evidence type="ECO:0000256" key="1">
    <source>
        <dbReference type="ARBA" id="ARBA00004651"/>
    </source>
</evidence>
<dbReference type="InterPro" id="IPR049278">
    <property type="entry name" value="MS_channel_C"/>
</dbReference>
<dbReference type="Pfam" id="PF21082">
    <property type="entry name" value="MS_channel_3rd"/>
    <property type="match status" value="1"/>
</dbReference>
<evidence type="ECO:0000256" key="6">
    <source>
        <dbReference type="ARBA" id="ARBA00023136"/>
    </source>
</evidence>
<protein>
    <recommendedName>
        <fullName evidence="7">Small-conductance mechanosensitive channel</fullName>
    </recommendedName>
</protein>
<keyword evidence="7" id="KW-0997">Cell inner membrane</keyword>
<comment type="caution">
    <text evidence="7">Lacks conserved residue(s) required for the propagation of feature annotation.</text>
</comment>
<dbReference type="eggNOG" id="COG3264">
    <property type="taxonomic scope" value="Bacteria"/>
</dbReference>
<dbReference type="InterPro" id="IPR045275">
    <property type="entry name" value="MscS_archaea/bacteria_type"/>
</dbReference>
<feature type="domain" description="Mechanosensitive ion channel MscS C-terminal" evidence="9">
    <location>
        <begin position="174"/>
        <end position="256"/>
    </location>
</feature>
<evidence type="ECO:0000256" key="7">
    <source>
        <dbReference type="RuleBase" id="RU369025"/>
    </source>
</evidence>
<gene>
    <name evidence="11" type="ORF">GB2207_09416</name>
</gene>
<dbReference type="InterPro" id="IPR011014">
    <property type="entry name" value="MscS_channel_TM-2"/>
</dbReference>
<keyword evidence="7" id="KW-0406">Ion transport</keyword>
<dbReference type="HOGENOM" id="CLU_037945_1_1_6"/>
<dbReference type="OrthoDB" id="9809206at2"/>
<dbReference type="Pfam" id="PF00924">
    <property type="entry name" value="MS_channel_2nd"/>
    <property type="match status" value="1"/>
</dbReference>
<evidence type="ECO:0000313" key="12">
    <source>
        <dbReference type="Proteomes" id="UP000005555"/>
    </source>
</evidence>
<dbReference type="InterPro" id="IPR006685">
    <property type="entry name" value="MscS_channel_2nd"/>
</dbReference>
<dbReference type="Gene3D" id="2.30.30.60">
    <property type="match status" value="1"/>
</dbReference>
<dbReference type="Gene3D" id="1.10.287.1260">
    <property type="match status" value="1"/>
</dbReference>
<dbReference type="Pfam" id="PF21088">
    <property type="entry name" value="MS_channel_1st"/>
    <property type="match status" value="1"/>
</dbReference>
<dbReference type="EMBL" id="AAPI01000001">
    <property type="protein sequence ID" value="EAS48018.1"/>
    <property type="molecule type" value="Genomic_DNA"/>
</dbReference>
<dbReference type="Proteomes" id="UP000005555">
    <property type="component" value="Unassembled WGS sequence"/>
</dbReference>
<evidence type="ECO:0000259" key="10">
    <source>
        <dbReference type="Pfam" id="PF21088"/>
    </source>
</evidence>
<evidence type="ECO:0000313" key="11">
    <source>
        <dbReference type="EMBL" id="EAS48018.1"/>
    </source>
</evidence>
<reference evidence="11 12" key="1">
    <citation type="submission" date="2006-03" db="EMBL/GenBank/DDBJ databases">
        <authorList>
            <person name="Giovannoni S.J."/>
            <person name="Cho J.-C."/>
            <person name="Ferriera S."/>
            <person name="Johnson J."/>
            <person name="Kravitz S."/>
            <person name="Halpern A."/>
            <person name="Remington K."/>
            <person name="Beeson K."/>
            <person name="Tran B."/>
            <person name="Rogers Y.-H."/>
            <person name="Friedman R."/>
            <person name="Venter J.C."/>
        </authorList>
    </citation>
    <scope>NUCLEOTIDE SEQUENCE [LARGE SCALE GENOMIC DNA]</scope>
    <source>
        <strain evidence="11 12">HTCC2207</strain>
    </source>
</reference>
<keyword evidence="7" id="KW-0407">Ion channel</keyword>
<dbReference type="PANTHER" id="PTHR30221:SF1">
    <property type="entry name" value="SMALL-CONDUCTANCE MECHANOSENSITIVE CHANNEL"/>
    <property type="match status" value="1"/>
</dbReference>
<evidence type="ECO:0000256" key="2">
    <source>
        <dbReference type="ARBA" id="ARBA00008017"/>
    </source>
</evidence>
<dbReference type="InterPro" id="IPR023408">
    <property type="entry name" value="MscS_beta-dom_sf"/>
</dbReference>
<dbReference type="SUPFAM" id="SSF82861">
    <property type="entry name" value="Mechanosensitive channel protein MscS (YggB), transmembrane region"/>
    <property type="match status" value="1"/>
</dbReference>
<sequence length="268" mass="28973">MEDKVALMQALAVQYGVKVLIALVIFVVGKWVVKRLSVVLEKIMEKNAVDPAIRHFAGSLVYYALLIFVCIAALGQLGLQTASFVAIVGAAGLAVGLALQGSLSNFAAGVLLLIFRPFKVGDFVETAGTSGVIQSIQIFTTALFTPDNKKVIVPNGRIIGDNIVNYSANDTRRVDLVFGIGYQDDIDAARKVLEGVLAADKRVLENPESVIAVVELADSSVNFVCRPWVKSANYWPVYFDLTEAAKKALDANGISIPFPQRDVHLHQQ</sequence>
<dbReference type="InterPro" id="IPR011066">
    <property type="entry name" value="MscS_channel_C_sf"/>
</dbReference>
<evidence type="ECO:0000259" key="9">
    <source>
        <dbReference type="Pfam" id="PF21082"/>
    </source>
</evidence>
<comment type="caution">
    <text evidence="11">The sequence shown here is derived from an EMBL/GenBank/DDBJ whole genome shotgun (WGS) entry which is preliminary data.</text>
</comment>
<dbReference type="InterPro" id="IPR010920">
    <property type="entry name" value="LSM_dom_sf"/>
</dbReference>
<organism evidence="11 12">
    <name type="scientific">gamma proteobacterium HTCC2207</name>
    <dbReference type="NCBI Taxonomy" id="314287"/>
    <lineage>
        <taxon>Bacteria</taxon>
        <taxon>Pseudomonadati</taxon>
        <taxon>Pseudomonadota</taxon>
        <taxon>Gammaproteobacteria</taxon>
        <taxon>Cellvibrionales</taxon>
        <taxon>Porticoccaceae</taxon>
        <taxon>SAR92 clade</taxon>
    </lineage>
</organism>
<name>Q1YUP0_9GAMM</name>
<dbReference type="InterPro" id="IPR049142">
    <property type="entry name" value="MS_channel_1st"/>
</dbReference>
<dbReference type="GO" id="GO:0008381">
    <property type="term" value="F:mechanosensitive monoatomic ion channel activity"/>
    <property type="evidence" value="ECO:0007669"/>
    <property type="project" value="InterPro"/>
</dbReference>
<dbReference type="InterPro" id="IPR008910">
    <property type="entry name" value="MSC_TM_helix"/>
</dbReference>
<keyword evidence="7" id="KW-0813">Transport</keyword>
<comment type="similarity">
    <text evidence="2 7">Belongs to the MscS (TC 1.A.23) family.</text>
</comment>
<dbReference type="GO" id="GO:0005886">
    <property type="term" value="C:plasma membrane"/>
    <property type="evidence" value="ECO:0007669"/>
    <property type="project" value="UniProtKB-SubCell"/>
</dbReference>
<dbReference type="AlphaFoldDB" id="Q1YUP0"/>
<comment type="function">
    <text evidence="7">Mechanosensitive channel that participates in the regulation of osmotic pressure changes within the cell, opening in response to stretch forces in the membrane lipid bilayer, without the need for other proteins. Contributes to normal resistance to hypoosmotic shock. Forms an ion channel of 1.0 nanosiemens conductance with a slight preference for anions.</text>
</comment>
<evidence type="ECO:0000256" key="4">
    <source>
        <dbReference type="ARBA" id="ARBA00022692"/>
    </source>
</evidence>
<dbReference type="Pfam" id="PF05552">
    <property type="entry name" value="MS_channel_1st_1"/>
    <property type="match status" value="1"/>
</dbReference>
<comment type="subcellular location">
    <subcellularLocation>
        <location evidence="7">Cell inner membrane</location>
        <topology evidence="7">Multi-pass membrane protein</topology>
    </subcellularLocation>
    <subcellularLocation>
        <location evidence="1">Cell membrane</location>
        <topology evidence="1">Multi-pass membrane protein</topology>
    </subcellularLocation>
</comment>
<feature type="transmembrane region" description="Helical" evidence="7">
    <location>
        <begin position="12"/>
        <end position="33"/>
    </location>
</feature>
<feature type="transmembrane region" description="Helical" evidence="7">
    <location>
        <begin position="60"/>
        <end position="79"/>
    </location>
</feature>
<dbReference type="SUPFAM" id="SSF82689">
    <property type="entry name" value="Mechanosensitive channel protein MscS (YggB), C-terminal domain"/>
    <property type="match status" value="1"/>
</dbReference>
<keyword evidence="3" id="KW-1003">Cell membrane</keyword>